<dbReference type="InterPro" id="IPR052286">
    <property type="entry name" value="Wnt_signaling_inhibitor"/>
</dbReference>
<keyword evidence="2 5" id="KW-0732">Signal</keyword>
<dbReference type="PANTHER" id="PTHR24364">
    <property type="entry name" value="LP06937P"/>
    <property type="match status" value="1"/>
</dbReference>
<evidence type="ECO:0000256" key="5">
    <source>
        <dbReference type="SAM" id="SignalP"/>
    </source>
</evidence>
<evidence type="ECO:0000313" key="6">
    <source>
        <dbReference type="EMBL" id="CAD7248058.1"/>
    </source>
</evidence>
<evidence type="ECO:0000256" key="4">
    <source>
        <dbReference type="SAM" id="MobiDB-lite"/>
    </source>
</evidence>
<proteinExistence type="predicted"/>
<reference evidence="6" key="1">
    <citation type="submission" date="2020-11" db="EMBL/GenBank/DDBJ databases">
        <authorList>
            <person name="Tran Van P."/>
        </authorList>
    </citation>
    <scope>NUCLEOTIDE SEQUENCE</scope>
</reference>
<dbReference type="InterPro" id="IPR001611">
    <property type="entry name" value="Leu-rich_rpt"/>
</dbReference>
<feature type="chain" id="PRO_5036209140" evidence="5">
    <location>
        <begin position="23"/>
        <end position="274"/>
    </location>
</feature>
<dbReference type="GO" id="GO:0016020">
    <property type="term" value="C:membrane"/>
    <property type="evidence" value="ECO:0007669"/>
    <property type="project" value="TreeGrafter"/>
</dbReference>
<dbReference type="EMBL" id="CAJPEV010001690">
    <property type="protein sequence ID" value="CAG0893879.1"/>
    <property type="molecule type" value="Genomic_DNA"/>
</dbReference>
<sequence length="274" mass="30773">MHEALTSLSLFILLYSVTGTNGQNPCPDPTEILPCICNHNPTEGTVNVDCSAAASSDEIYSAFNDATWPSQNLTTFSLQENLGVKELPRGVFGDNSFEKIHVSRTFVASIHSADLLSSKDRLWRVTIKESSIEEFPWEILPQLTNLKELYLYSNHLTSLPHLQSASLEYFSISKNNVVHVQAGWYLPNLRDLSLDFDLDPSGFQRTVPRVGGCQEAYFGDSKSSGCKESFRSSRSRAFYHASGDVYERKHNGRPRPVRMPKLVQKGKARTRRNP</sequence>
<gene>
    <name evidence="6" type="ORF">DSTB1V02_LOCUS7881</name>
</gene>
<organism evidence="6">
    <name type="scientific">Darwinula stevensoni</name>
    <dbReference type="NCBI Taxonomy" id="69355"/>
    <lineage>
        <taxon>Eukaryota</taxon>
        <taxon>Metazoa</taxon>
        <taxon>Ecdysozoa</taxon>
        <taxon>Arthropoda</taxon>
        <taxon>Crustacea</taxon>
        <taxon>Oligostraca</taxon>
        <taxon>Ostracoda</taxon>
        <taxon>Podocopa</taxon>
        <taxon>Podocopida</taxon>
        <taxon>Darwinulocopina</taxon>
        <taxon>Darwinuloidea</taxon>
        <taxon>Darwinulidae</taxon>
        <taxon>Darwinula</taxon>
    </lineage>
</organism>
<dbReference type="PROSITE" id="PS51450">
    <property type="entry name" value="LRR"/>
    <property type="match status" value="1"/>
</dbReference>
<keyword evidence="1" id="KW-0433">Leucine-rich repeat</keyword>
<feature type="region of interest" description="Disordered" evidence="4">
    <location>
        <begin position="248"/>
        <end position="274"/>
    </location>
</feature>
<protein>
    <submittedName>
        <fullName evidence="6">Uncharacterized protein</fullName>
    </submittedName>
</protein>
<dbReference type="InterPro" id="IPR032675">
    <property type="entry name" value="LRR_dom_sf"/>
</dbReference>
<accession>A0A7R8XD17</accession>
<dbReference type="Proteomes" id="UP000677054">
    <property type="component" value="Unassembled WGS sequence"/>
</dbReference>
<feature type="signal peptide" evidence="5">
    <location>
        <begin position="1"/>
        <end position="22"/>
    </location>
</feature>
<keyword evidence="7" id="KW-1185">Reference proteome</keyword>
<evidence type="ECO:0000256" key="1">
    <source>
        <dbReference type="ARBA" id="ARBA00022614"/>
    </source>
</evidence>
<name>A0A7R8XD17_9CRUS</name>
<evidence type="ECO:0000256" key="2">
    <source>
        <dbReference type="ARBA" id="ARBA00022729"/>
    </source>
</evidence>
<keyword evidence="3" id="KW-0677">Repeat</keyword>
<dbReference type="EMBL" id="LR901207">
    <property type="protein sequence ID" value="CAD7248058.1"/>
    <property type="molecule type" value="Genomic_DNA"/>
</dbReference>
<dbReference type="SUPFAM" id="SSF52058">
    <property type="entry name" value="L domain-like"/>
    <property type="match status" value="1"/>
</dbReference>
<evidence type="ECO:0000256" key="3">
    <source>
        <dbReference type="ARBA" id="ARBA00022737"/>
    </source>
</evidence>
<dbReference type="PANTHER" id="PTHR24364:SF18">
    <property type="entry name" value="LP06937P"/>
    <property type="match status" value="1"/>
</dbReference>
<dbReference type="OrthoDB" id="2015831at2759"/>
<evidence type="ECO:0000313" key="7">
    <source>
        <dbReference type="Proteomes" id="UP000677054"/>
    </source>
</evidence>
<dbReference type="Gene3D" id="3.80.10.10">
    <property type="entry name" value="Ribonuclease Inhibitor"/>
    <property type="match status" value="1"/>
</dbReference>
<dbReference type="AlphaFoldDB" id="A0A7R8XD17"/>
<feature type="compositionally biased region" description="Basic residues" evidence="4">
    <location>
        <begin position="250"/>
        <end position="274"/>
    </location>
</feature>